<dbReference type="EMBL" id="WITC01000023">
    <property type="protein sequence ID" value="MQX13976.1"/>
    <property type="molecule type" value="Genomic_DNA"/>
</dbReference>
<keyword evidence="2" id="KW-1185">Reference proteome</keyword>
<dbReference type="OrthoDB" id="7950490at2"/>
<comment type="caution">
    <text evidence="1">The sequence shown here is derived from an EMBL/GenBank/DDBJ whole genome shotgun (WGS) entry which is preliminary data.</text>
</comment>
<dbReference type="RefSeq" id="WP_153437068.1">
    <property type="nucleotide sequence ID" value="NZ_JACIGA010000002.1"/>
</dbReference>
<reference evidence="1 2" key="1">
    <citation type="journal article" date="2013" name="Genome Biol.">
        <title>Comparative genomics of the core and accessory genomes of 48 Sinorhizobium strains comprising five genospecies.</title>
        <authorList>
            <person name="Sugawara M."/>
            <person name="Epstein B."/>
            <person name="Badgley B.D."/>
            <person name="Unno T."/>
            <person name="Xu L."/>
            <person name="Reese J."/>
            <person name="Gyaneshwar P."/>
            <person name="Denny R."/>
            <person name="Mudge J."/>
            <person name="Bharti A.K."/>
            <person name="Farmer A.D."/>
            <person name="May G.D."/>
            <person name="Woodward J.E."/>
            <person name="Medigue C."/>
            <person name="Vallenet D."/>
            <person name="Lajus A."/>
            <person name="Rouy Z."/>
            <person name="Martinez-Vaz B."/>
            <person name="Tiffin P."/>
            <person name="Young N.D."/>
            <person name="Sadowsky M.J."/>
        </authorList>
    </citation>
    <scope>NUCLEOTIDE SEQUENCE [LARGE SCALE GENOMIC DNA]</scope>
    <source>
        <strain evidence="1 2">USDA4894</strain>
    </source>
</reference>
<proteinExistence type="predicted"/>
<evidence type="ECO:0000313" key="2">
    <source>
        <dbReference type="Proteomes" id="UP000439983"/>
    </source>
</evidence>
<dbReference type="AlphaFoldDB" id="A0A6N7L8P6"/>
<dbReference type="Proteomes" id="UP000439983">
    <property type="component" value="Unassembled WGS sequence"/>
</dbReference>
<protein>
    <submittedName>
        <fullName evidence="1">Ribbon-helix-helix protein, CopG family</fullName>
    </submittedName>
</protein>
<organism evidence="1 2">
    <name type="scientific">Sinorhizobium terangae</name>
    <dbReference type="NCBI Taxonomy" id="110322"/>
    <lineage>
        <taxon>Bacteria</taxon>
        <taxon>Pseudomonadati</taxon>
        <taxon>Pseudomonadota</taxon>
        <taxon>Alphaproteobacteria</taxon>
        <taxon>Hyphomicrobiales</taxon>
        <taxon>Rhizobiaceae</taxon>
        <taxon>Sinorhizobium/Ensifer group</taxon>
        <taxon>Sinorhizobium</taxon>
    </lineage>
</organism>
<name>A0A6N7L8P6_SINTE</name>
<accession>A0A6N7L8P6</accession>
<gene>
    <name evidence="1" type="ORF">GHK62_04150</name>
</gene>
<evidence type="ECO:0000313" key="1">
    <source>
        <dbReference type="EMBL" id="MQX13976.1"/>
    </source>
</evidence>
<sequence>MTFDDDVEMALDLACEELEMTRAELIRLIFREWLEGYGFLPLHDLDDGSSA</sequence>